<evidence type="ECO:0000256" key="1">
    <source>
        <dbReference type="SAM" id="MobiDB-lite"/>
    </source>
</evidence>
<dbReference type="Proteomes" id="UP001148184">
    <property type="component" value="Unassembled WGS sequence"/>
</dbReference>
<feature type="region of interest" description="Disordered" evidence="1">
    <location>
        <begin position="55"/>
        <end position="86"/>
    </location>
</feature>
<protein>
    <submittedName>
        <fullName evidence="3">Uncharacterized protein</fullName>
    </submittedName>
</protein>
<evidence type="ECO:0000256" key="2">
    <source>
        <dbReference type="SAM" id="SignalP"/>
    </source>
</evidence>
<keyword evidence="2" id="KW-0732">Signal</keyword>
<keyword evidence="4" id="KW-1185">Reference proteome</keyword>
<accession>A0ABT5P9F5</accession>
<feature type="signal peptide" evidence="2">
    <location>
        <begin position="1"/>
        <end position="24"/>
    </location>
</feature>
<feature type="compositionally biased region" description="Basic and acidic residues" evidence="1">
    <location>
        <begin position="56"/>
        <end position="74"/>
    </location>
</feature>
<gene>
    <name evidence="3" type="ORF">M5G17_14815</name>
</gene>
<evidence type="ECO:0000313" key="3">
    <source>
        <dbReference type="EMBL" id="MDD1014938.1"/>
    </source>
</evidence>
<dbReference type="EMBL" id="JAMDGZ010000030">
    <property type="protein sequence ID" value="MDD1014938.1"/>
    <property type="molecule type" value="Genomic_DNA"/>
</dbReference>
<sequence length="86" mass="9426">MNLSRKVMLVCAVIVMTSPLAGWAETKKDYECRYSKGTDSPADDAAYDIYQASSAEEAKAQAERDPANAKHKDQGITVTCHEVSEE</sequence>
<dbReference type="RefSeq" id="WP_273893644.1">
    <property type="nucleotide sequence ID" value="NZ_JAMDGP010000069.1"/>
</dbReference>
<reference evidence="3 4" key="1">
    <citation type="submission" date="2022-05" db="EMBL/GenBank/DDBJ databases">
        <title>Novel Pseudomonas spp. Isolated from a Rainbow Trout Aquaculture Facility.</title>
        <authorList>
            <person name="Testerman T."/>
            <person name="Graf J."/>
        </authorList>
    </citation>
    <scope>NUCLEOTIDE SEQUENCE [LARGE SCALE GENOMIC DNA]</scope>
    <source>
        <strain evidence="3 4">ID1025</strain>
    </source>
</reference>
<organism evidence="3 4">
    <name type="scientific">Pseudomonas rubra</name>
    <dbReference type="NCBI Taxonomy" id="2942627"/>
    <lineage>
        <taxon>Bacteria</taxon>
        <taxon>Pseudomonadati</taxon>
        <taxon>Pseudomonadota</taxon>
        <taxon>Gammaproteobacteria</taxon>
        <taxon>Pseudomonadales</taxon>
        <taxon>Pseudomonadaceae</taxon>
        <taxon>Pseudomonas</taxon>
    </lineage>
</organism>
<proteinExistence type="predicted"/>
<feature type="chain" id="PRO_5046475571" evidence="2">
    <location>
        <begin position="25"/>
        <end position="86"/>
    </location>
</feature>
<comment type="caution">
    <text evidence="3">The sequence shown here is derived from an EMBL/GenBank/DDBJ whole genome shotgun (WGS) entry which is preliminary data.</text>
</comment>
<evidence type="ECO:0000313" key="4">
    <source>
        <dbReference type="Proteomes" id="UP001148184"/>
    </source>
</evidence>
<name>A0ABT5P9F5_9PSED</name>